<dbReference type="PROSITE" id="PS01124">
    <property type="entry name" value="HTH_ARAC_FAMILY_2"/>
    <property type="match status" value="1"/>
</dbReference>
<dbReference type="Proteomes" id="UP000779574">
    <property type="component" value="Unassembled WGS sequence"/>
</dbReference>
<dbReference type="Gene3D" id="1.10.10.60">
    <property type="entry name" value="Homeodomain-like"/>
    <property type="match status" value="1"/>
</dbReference>
<feature type="non-terminal residue" evidence="7">
    <location>
        <position position="341"/>
    </location>
</feature>
<dbReference type="GO" id="GO:0008270">
    <property type="term" value="F:zinc ion binding"/>
    <property type="evidence" value="ECO:0007669"/>
    <property type="project" value="InterPro"/>
</dbReference>
<dbReference type="InterPro" id="IPR035451">
    <property type="entry name" value="Ada-like_dom_sf"/>
</dbReference>
<evidence type="ECO:0000313" key="8">
    <source>
        <dbReference type="Proteomes" id="UP000779574"/>
    </source>
</evidence>
<dbReference type="SUPFAM" id="SSF46689">
    <property type="entry name" value="Homeodomain-like"/>
    <property type="match status" value="1"/>
</dbReference>
<evidence type="ECO:0000259" key="6">
    <source>
        <dbReference type="PROSITE" id="PS01124"/>
    </source>
</evidence>
<organism evidence="7 8">
    <name type="scientific">Aureobasidium melanogenum</name>
    <name type="common">Aureobasidium pullulans var. melanogenum</name>
    <dbReference type="NCBI Taxonomy" id="46634"/>
    <lineage>
        <taxon>Eukaryota</taxon>
        <taxon>Fungi</taxon>
        <taxon>Dikarya</taxon>
        <taxon>Ascomycota</taxon>
        <taxon>Pezizomycotina</taxon>
        <taxon>Dothideomycetes</taxon>
        <taxon>Dothideomycetidae</taxon>
        <taxon>Dothideales</taxon>
        <taxon>Saccotheciaceae</taxon>
        <taxon>Aureobasidium</taxon>
    </lineage>
</organism>
<dbReference type="InterPro" id="IPR009057">
    <property type="entry name" value="Homeodomain-like_sf"/>
</dbReference>
<evidence type="ECO:0000256" key="3">
    <source>
        <dbReference type="ARBA" id="ARBA00023015"/>
    </source>
</evidence>
<dbReference type="GO" id="GO:0032259">
    <property type="term" value="P:methylation"/>
    <property type="evidence" value="ECO:0007669"/>
    <property type="project" value="UniProtKB-KW"/>
</dbReference>
<keyword evidence="2" id="KW-0489">Methyltransferase</keyword>
<keyword evidence="4" id="KW-0010">Activator</keyword>
<dbReference type="GO" id="GO:0003700">
    <property type="term" value="F:DNA-binding transcription factor activity"/>
    <property type="evidence" value="ECO:0007669"/>
    <property type="project" value="InterPro"/>
</dbReference>
<dbReference type="EMBL" id="JAHFXF010000001">
    <property type="protein sequence ID" value="KAG9701396.1"/>
    <property type="molecule type" value="Genomic_DNA"/>
</dbReference>
<dbReference type="InterPro" id="IPR004026">
    <property type="entry name" value="Ada_DNA_repair_Zn-bd"/>
</dbReference>
<evidence type="ECO:0000313" key="7">
    <source>
        <dbReference type="EMBL" id="KAG9701396.1"/>
    </source>
</evidence>
<sequence>MHDFSTPSSRWQALVTRNPAANNKFVYCVRTTRIYCRPICKARLARRANVEFFATPFEAENAGYRACKRCRPELPTHTPENDKIGAVCQKLLSLKPGQPLPKLEDMATLAGLTKFHFHRSFKRVTGLTPKAYLSMITQKDNASTESPSTATDQSTSDWCEPVTAVSHGVNSTNCITWSRSDNLPNSSNWSIPVVPCQDADGFDTTTEALAQTPCDRTQSSSLNLHDHDQFVTVHYMIAPTVFGALSVAFSKGDICMLDLCDTEEEALSGLEHLFKPPLHVLVPLSTSNDRDDFVHETLIKKARAIIEALENPSVRIRISPTHGRRLAGQCYPTSSTTRKTF</sequence>
<dbReference type="GO" id="GO:0006281">
    <property type="term" value="P:DNA repair"/>
    <property type="evidence" value="ECO:0007669"/>
    <property type="project" value="InterPro"/>
</dbReference>
<evidence type="ECO:0000256" key="1">
    <source>
        <dbReference type="ARBA" id="ARBA00001947"/>
    </source>
</evidence>
<comment type="cofactor">
    <cofactor evidence="1">
        <name>Zn(2+)</name>
        <dbReference type="ChEBI" id="CHEBI:29105"/>
    </cofactor>
</comment>
<dbReference type="Pfam" id="PF00165">
    <property type="entry name" value="HTH_AraC"/>
    <property type="match status" value="1"/>
</dbReference>
<evidence type="ECO:0000256" key="2">
    <source>
        <dbReference type="ARBA" id="ARBA00022603"/>
    </source>
</evidence>
<dbReference type="SUPFAM" id="SSF57884">
    <property type="entry name" value="Ada DNA repair protein, N-terminal domain (N-Ada 10)"/>
    <property type="match status" value="1"/>
</dbReference>
<name>A0A9P8JG34_AURME</name>
<comment type="caution">
    <text evidence="7">The sequence shown here is derived from an EMBL/GenBank/DDBJ whole genome shotgun (WGS) entry which is preliminary data.</text>
</comment>
<dbReference type="AlphaFoldDB" id="A0A9P8JG34"/>
<reference evidence="7" key="2">
    <citation type="submission" date="2021-08" db="EMBL/GenBank/DDBJ databases">
        <authorList>
            <person name="Gostincar C."/>
            <person name="Sun X."/>
            <person name="Song Z."/>
            <person name="Gunde-Cimerman N."/>
        </authorList>
    </citation>
    <scope>NUCLEOTIDE SEQUENCE</scope>
    <source>
        <strain evidence="7">EXF-9911</strain>
    </source>
</reference>
<reference evidence="7" key="1">
    <citation type="journal article" date="2021" name="J Fungi (Basel)">
        <title>Virulence traits and population genomics of the black yeast Aureobasidium melanogenum.</title>
        <authorList>
            <person name="Cernosa A."/>
            <person name="Sun X."/>
            <person name="Gostincar C."/>
            <person name="Fang C."/>
            <person name="Gunde-Cimerman N."/>
            <person name="Song Z."/>
        </authorList>
    </citation>
    <scope>NUCLEOTIDE SEQUENCE</scope>
    <source>
        <strain evidence="7">EXF-9911</strain>
    </source>
</reference>
<feature type="domain" description="HTH araC/xylS-type" evidence="6">
    <location>
        <begin position="103"/>
        <end position="135"/>
    </location>
</feature>
<accession>A0A9P8JG34</accession>
<gene>
    <name evidence="7" type="ORF">KCU76_g128</name>
</gene>
<keyword evidence="5" id="KW-0804">Transcription</keyword>
<dbReference type="GO" id="GO:0008168">
    <property type="term" value="F:methyltransferase activity"/>
    <property type="evidence" value="ECO:0007669"/>
    <property type="project" value="UniProtKB-KW"/>
</dbReference>
<dbReference type="GO" id="GO:0043565">
    <property type="term" value="F:sequence-specific DNA binding"/>
    <property type="evidence" value="ECO:0007669"/>
    <property type="project" value="InterPro"/>
</dbReference>
<evidence type="ECO:0000256" key="4">
    <source>
        <dbReference type="ARBA" id="ARBA00023159"/>
    </source>
</evidence>
<dbReference type="Gene3D" id="3.40.10.10">
    <property type="entry name" value="DNA Methylphosphotriester Repair Domain"/>
    <property type="match status" value="1"/>
</dbReference>
<evidence type="ECO:0000256" key="5">
    <source>
        <dbReference type="ARBA" id="ARBA00023163"/>
    </source>
</evidence>
<protein>
    <recommendedName>
        <fullName evidence="6">HTH araC/xylS-type domain-containing protein</fullName>
    </recommendedName>
</protein>
<keyword evidence="2" id="KW-0808">Transferase</keyword>
<keyword evidence="3" id="KW-0805">Transcription regulation</keyword>
<dbReference type="Pfam" id="PF02805">
    <property type="entry name" value="Ada_Zn_binding"/>
    <property type="match status" value="1"/>
</dbReference>
<proteinExistence type="predicted"/>
<dbReference type="InterPro" id="IPR018060">
    <property type="entry name" value="HTH_AraC"/>
</dbReference>